<dbReference type="InterPro" id="IPR001461">
    <property type="entry name" value="Aspartic_peptidase_A1"/>
</dbReference>
<feature type="non-terminal residue" evidence="3">
    <location>
        <position position="1"/>
    </location>
</feature>
<dbReference type="Gene3D" id="2.60.40.1960">
    <property type="match status" value="1"/>
</dbReference>
<keyword evidence="7" id="KW-1185">Reference proteome</keyword>
<dbReference type="Gene3D" id="2.40.70.10">
    <property type="entry name" value="Acid Proteases"/>
    <property type="match status" value="1"/>
</dbReference>
<dbReference type="Proteomes" id="UP000663829">
    <property type="component" value="Unassembled WGS sequence"/>
</dbReference>
<gene>
    <name evidence="3" type="ORF">GPM918_LOCUS17572</name>
    <name evidence="4" type="ORF">OVA965_LOCUS41032</name>
    <name evidence="5" type="ORF">SRO942_LOCUS17574</name>
    <name evidence="6" type="ORF">TMI583_LOCUS42586</name>
</gene>
<feature type="domain" description="Peptidase A1" evidence="2">
    <location>
        <begin position="1"/>
        <end position="72"/>
    </location>
</feature>
<evidence type="ECO:0000313" key="3">
    <source>
        <dbReference type="EMBL" id="CAF1076980.1"/>
    </source>
</evidence>
<dbReference type="GO" id="GO:0004190">
    <property type="term" value="F:aspartic-type endopeptidase activity"/>
    <property type="evidence" value="ECO:0007669"/>
    <property type="project" value="InterPro"/>
</dbReference>
<evidence type="ECO:0000256" key="1">
    <source>
        <dbReference type="ARBA" id="ARBA00007447"/>
    </source>
</evidence>
<evidence type="ECO:0000259" key="2">
    <source>
        <dbReference type="PROSITE" id="PS51767"/>
    </source>
</evidence>
<dbReference type="EMBL" id="CAJOBA010069284">
    <property type="protein sequence ID" value="CAF4381862.1"/>
    <property type="molecule type" value="Genomic_DNA"/>
</dbReference>
<dbReference type="PANTHER" id="PTHR47966:SF51">
    <property type="entry name" value="BETA-SITE APP-CLEAVING ENZYME, ISOFORM A-RELATED"/>
    <property type="match status" value="1"/>
</dbReference>
<dbReference type="AlphaFoldDB" id="A0A814MEM3"/>
<dbReference type="GO" id="GO:0006508">
    <property type="term" value="P:proteolysis"/>
    <property type="evidence" value="ECO:0007669"/>
    <property type="project" value="InterPro"/>
</dbReference>
<dbReference type="Proteomes" id="UP000677228">
    <property type="component" value="Unassembled WGS sequence"/>
</dbReference>
<dbReference type="Proteomes" id="UP000681722">
    <property type="component" value="Unassembled WGS sequence"/>
</dbReference>
<reference evidence="3" key="1">
    <citation type="submission" date="2021-02" db="EMBL/GenBank/DDBJ databases">
        <authorList>
            <person name="Nowell W R."/>
        </authorList>
    </citation>
    <scope>NUCLEOTIDE SEQUENCE</scope>
</reference>
<comment type="caution">
    <text evidence="3">The sequence shown here is derived from an EMBL/GenBank/DDBJ whole genome shotgun (WGS) entry which is preliminary data.</text>
</comment>
<proteinExistence type="inferred from homology"/>
<dbReference type="GO" id="GO:0005764">
    <property type="term" value="C:lysosome"/>
    <property type="evidence" value="ECO:0007669"/>
    <property type="project" value="TreeGrafter"/>
</dbReference>
<organism evidence="3 7">
    <name type="scientific">Didymodactylos carnosus</name>
    <dbReference type="NCBI Taxonomy" id="1234261"/>
    <lineage>
        <taxon>Eukaryota</taxon>
        <taxon>Metazoa</taxon>
        <taxon>Spiralia</taxon>
        <taxon>Gnathifera</taxon>
        <taxon>Rotifera</taxon>
        <taxon>Eurotatoria</taxon>
        <taxon>Bdelloidea</taxon>
        <taxon>Philodinida</taxon>
        <taxon>Philodinidae</taxon>
        <taxon>Didymodactylos</taxon>
    </lineage>
</organism>
<evidence type="ECO:0000313" key="7">
    <source>
        <dbReference type="Proteomes" id="UP000663829"/>
    </source>
</evidence>
<protein>
    <recommendedName>
        <fullName evidence="2">Peptidase A1 domain-containing protein</fullName>
    </recommendedName>
</protein>
<evidence type="ECO:0000313" key="5">
    <source>
        <dbReference type="EMBL" id="CAF3843436.1"/>
    </source>
</evidence>
<dbReference type="Pfam" id="PF00026">
    <property type="entry name" value="Asp"/>
    <property type="match status" value="1"/>
</dbReference>
<evidence type="ECO:0000313" key="4">
    <source>
        <dbReference type="EMBL" id="CAF1582026.1"/>
    </source>
</evidence>
<dbReference type="EMBL" id="CAJNOK010046160">
    <property type="protein sequence ID" value="CAF1582026.1"/>
    <property type="molecule type" value="Genomic_DNA"/>
</dbReference>
<dbReference type="OrthoDB" id="771136at2759"/>
<dbReference type="SUPFAM" id="SSF50630">
    <property type="entry name" value="Acid proteases"/>
    <property type="match status" value="1"/>
</dbReference>
<dbReference type="Proteomes" id="UP000682733">
    <property type="component" value="Unassembled WGS sequence"/>
</dbReference>
<dbReference type="EMBL" id="CAJNOQ010004866">
    <property type="protein sequence ID" value="CAF1076980.1"/>
    <property type="molecule type" value="Genomic_DNA"/>
</dbReference>
<dbReference type="PROSITE" id="PS51767">
    <property type="entry name" value="PEPTIDASE_A1"/>
    <property type="match status" value="1"/>
</dbReference>
<evidence type="ECO:0000313" key="6">
    <source>
        <dbReference type="EMBL" id="CAF4381862.1"/>
    </source>
</evidence>
<dbReference type="EMBL" id="CAJOBC010004867">
    <property type="protein sequence ID" value="CAF3843436.1"/>
    <property type="molecule type" value="Genomic_DNA"/>
</dbReference>
<sequence>LPAQPGKLSLDGVDTTKYTAPITYASVNLKGYWKFSMNSVSVLNTKVCSSGCYAVADMSTTFITGPSSQVSN</sequence>
<dbReference type="InterPro" id="IPR021109">
    <property type="entry name" value="Peptidase_aspartic_dom_sf"/>
</dbReference>
<name>A0A814MEM3_9BILA</name>
<dbReference type="InterPro" id="IPR033121">
    <property type="entry name" value="PEPTIDASE_A1"/>
</dbReference>
<accession>A0A814MEM3</accession>
<comment type="similarity">
    <text evidence="1">Belongs to the peptidase A1 family.</text>
</comment>
<dbReference type="PANTHER" id="PTHR47966">
    <property type="entry name" value="BETA-SITE APP-CLEAVING ENZYME, ISOFORM A-RELATED"/>
    <property type="match status" value="1"/>
</dbReference>